<organism evidence="2 3">
    <name type="scientific">Desulforhopalus singaporensis</name>
    <dbReference type="NCBI Taxonomy" id="91360"/>
    <lineage>
        <taxon>Bacteria</taxon>
        <taxon>Pseudomonadati</taxon>
        <taxon>Thermodesulfobacteriota</taxon>
        <taxon>Desulfobulbia</taxon>
        <taxon>Desulfobulbales</taxon>
        <taxon>Desulfocapsaceae</taxon>
        <taxon>Desulforhopalus</taxon>
    </lineage>
</organism>
<sequence length="111" mass="12846">MEIKPSCKSQFLAIKEEAIELLEKGYSKKAVYRYFRDKKKIAMSYTSWRIIVDTHKKSSPFAAFHKANRQKQNSTTAQTPTKTSTASRSFKHDPTPLPVDFNFNQKKKEGK</sequence>
<keyword evidence="3" id="KW-1185">Reference proteome</keyword>
<gene>
    <name evidence="2" type="ORF">SAMN05660330_01595</name>
</gene>
<accession>A0A1H0PB13</accession>
<evidence type="ECO:0000313" key="3">
    <source>
        <dbReference type="Proteomes" id="UP000199073"/>
    </source>
</evidence>
<evidence type="ECO:0000313" key="2">
    <source>
        <dbReference type="EMBL" id="SDP02282.1"/>
    </source>
</evidence>
<dbReference type="Proteomes" id="UP000199073">
    <property type="component" value="Unassembled WGS sequence"/>
</dbReference>
<reference evidence="2 3" key="1">
    <citation type="submission" date="2016-10" db="EMBL/GenBank/DDBJ databases">
        <authorList>
            <person name="de Groot N.N."/>
        </authorList>
    </citation>
    <scope>NUCLEOTIDE SEQUENCE [LARGE SCALE GENOMIC DNA]</scope>
    <source>
        <strain evidence="2 3">DSM 12130</strain>
    </source>
</reference>
<dbReference type="STRING" id="91360.SAMN05660330_01595"/>
<protein>
    <submittedName>
        <fullName evidence="2">Uncharacterized protein</fullName>
    </submittedName>
</protein>
<proteinExistence type="predicted"/>
<dbReference type="RefSeq" id="WP_143005461.1">
    <property type="nucleotide sequence ID" value="NZ_FNJI01000009.1"/>
</dbReference>
<dbReference type="EMBL" id="FNJI01000009">
    <property type="protein sequence ID" value="SDP02282.1"/>
    <property type="molecule type" value="Genomic_DNA"/>
</dbReference>
<evidence type="ECO:0000256" key="1">
    <source>
        <dbReference type="SAM" id="MobiDB-lite"/>
    </source>
</evidence>
<feature type="compositionally biased region" description="Low complexity" evidence="1">
    <location>
        <begin position="74"/>
        <end position="87"/>
    </location>
</feature>
<name>A0A1H0PB13_9BACT</name>
<dbReference type="AlphaFoldDB" id="A0A1H0PB13"/>
<dbReference type="OrthoDB" id="5435745at2"/>
<feature type="region of interest" description="Disordered" evidence="1">
    <location>
        <begin position="62"/>
        <end position="111"/>
    </location>
</feature>